<keyword evidence="2" id="KW-1133">Transmembrane helix</keyword>
<organism evidence="4 5">
    <name type="scientific">Candidatus Criblamydia sequanensis CRIB-18</name>
    <dbReference type="NCBI Taxonomy" id="1437425"/>
    <lineage>
        <taxon>Bacteria</taxon>
        <taxon>Pseudomonadati</taxon>
        <taxon>Chlamydiota</taxon>
        <taxon>Chlamydiia</taxon>
        <taxon>Parachlamydiales</taxon>
        <taxon>Candidatus Criblamydiaceae</taxon>
        <taxon>Candidatus Criblamydia</taxon>
    </lineage>
</organism>
<dbReference type="RefSeq" id="WP_041018117.1">
    <property type="nucleotide sequence ID" value="NZ_CCEJ010000008.1"/>
</dbReference>
<dbReference type="InterPro" id="IPR036465">
    <property type="entry name" value="vWFA_dom_sf"/>
</dbReference>
<keyword evidence="5" id="KW-1185">Reference proteome</keyword>
<dbReference type="OrthoDB" id="22036at2"/>
<feature type="compositionally biased region" description="Basic and acidic residues" evidence="1">
    <location>
        <begin position="928"/>
        <end position="945"/>
    </location>
</feature>
<evidence type="ECO:0000256" key="2">
    <source>
        <dbReference type="SAM" id="Phobius"/>
    </source>
</evidence>
<dbReference type="AlphaFoldDB" id="A0A090D2F6"/>
<dbReference type="STRING" id="1437425.CSEC_1806"/>
<dbReference type="SMART" id="SM00327">
    <property type="entry name" value="VWA"/>
    <property type="match status" value="1"/>
</dbReference>
<dbReference type="Pfam" id="PF13519">
    <property type="entry name" value="VWA_2"/>
    <property type="match status" value="1"/>
</dbReference>
<reference evidence="4" key="2">
    <citation type="submission" date="2014-09" db="EMBL/GenBank/DDBJ databases">
        <title>Criblamydia sequanensis harbors a mega-plasmid encoding arsenite resistance.</title>
        <authorList>
            <person name="Bertelli C."/>
            <person name="Goesmann A."/>
            <person name="Greub G."/>
        </authorList>
    </citation>
    <scope>NUCLEOTIDE SEQUENCE [LARGE SCALE GENOMIC DNA]</scope>
    <source>
        <strain evidence="4">CRIB-18</strain>
    </source>
</reference>
<protein>
    <submittedName>
        <fullName evidence="4">Membrane protein</fullName>
    </submittedName>
</protein>
<name>A0A090D2F6_9BACT</name>
<accession>A0A090D2F6</accession>
<evidence type="ECO:0000313" key="5">
    <source>
        <dbReference type="Proteomes" id="UP000031552"/>
    </source>
</evidence>
<dbReference type="InterPro" id="IPR002035">
    <property type="entry name" value="VWF_A"/>
</dbReference>
<dbReference type="eggNOG" id="COG2304">
    <property type="taxonomic scope" value="Bacteria"/>
</dbReference>
<comment type="caution">
    <text evidence="4">The sequence shown here is derived from an EMBL/GenBank/DDBJ whole genome shotgun (WGS) entry which is preliminary data.</text>
</comment>
<dbReference type="EMBL" id="CCEJ010000008">
    <property type="protein sequence ID" value="CDR34615.1"/>
    <property type="molecule type" value="Genomic_DNA"/>
</dbReference>
<gene>
    <name evidence="4" type="ORF">CSEC_1806</name>
</gene>
<dbReference type="PROSITE" id="PS50234">
    <property type="entry name" value="VWFA"/>
    <property type="match status" value="1"/>
</dbReference>
<evidence type="ECO:0000259" key="3">
    <source>
        <dbReference type="PROSITE" id="PS50234"/>
    </source>
</evidence>
<evidence type="ECO:0000256" key="1">
    <source>
        <dbReference type="SAM" id="MobiDB-lite"/>
    </source>
</evidence>
<proteinExistence type="predicted"/>
<dbReference type="Proteomes" id="UP000031552">
    <property type="component" value="Unassembled WGS sequence"/>
</dbReference>
<feature type="region of interest" description="Disordered" evidence="1">
    <location>
        <begin position="880"/>
        <end position="945"/>
    </location>
</feature>
<dbReference type="SUPFAM" id="SSF53300">
    <property type="entry name" value="vWA-like"/>
    <property type="match status" value="1"/>
</dbReference>
<feature type="domain" description="VWFA" evidence="3">
    <location>
        <begin position="103"/>
        <end position="303"/>
    </location>
</feature>
<feature type="transmembrane region" description="Helical" evidence="2">
    <location>
        <begin position="327"/>
        <end position="345"/>
    </location>
</feature>
<feature type="transmembrane region" description="Helical" evidence="2">
    <location>
        <begin position="6"/>
        <end position="23"/>
    </location>
</feature>
<sequence>MIFGAKENIFLFLILPFFIYFVFREYRKNEKILAALGDLKILKKSSLLPYRYSYLIRFFFLLQSFSFLVLALMDPKGNPHYPAGVEKAFEQAKGGDVEMKSQEVVFLLDQSASMNVVDGRQKKSRLENAKTVIDDVVRQLNGEQISLYVFSNNLERKIASTIDYFYFRLHLREVGKKEFERGGTSLIKTMSQLVKEMSQKNRTLPATILLFSDGEETEASANPSIWKTLAQSSKNALPFRVFAVGMGTESGGVVPDVEYQGKKVTSKLEPKVLEEIARAFKGRYFASENYSSAALAAALIKEIRSKESFKVKKEAVDNKPLPVVYDLYFQYPLSLSIFFLILYLFTPPIPKLKKSFLILLLMSASQLQAVNEGTIKAKNYAEANMPEKASASLEAEIQREKEPWKKAILRYNQGASYMYSKEKRPARKYFLEEPLSKETFPPLTLRVKINEALIALENLMLLQEKAGSRGEFREADFYAAEGLYKHILESLKDARTLDCETQKLKGAKNCLPTKYLQEIENKARELHLIIRDQSYMAAFEKMPLTDVSLRLLGIIKRMKLRLSHLEKTIPNQEKNQLLTSEKEFAEGLLPFWDLYSKRLSTLRGEANQRVEGLKAKDSFNQFIQALSGSDLKTSLSYLSKTEQTLQNTLKSSFGESRALEALNVLIDSYESLEEEGFLRIGSLQALLDLQEESLLSLKERELIGFEFLETSTKLLRLSILNQSEENYRESEFFFQGAQFFLQLFMYKNTELKNSPKEILVKLLKMVWSFREMYRNYDMIDKKEEPNQLLWSVYFSLQAIEDDFDEAVLLIQTLGFNEDYSGKDRCQSVPWDDVNPLFDQGRLFLTEASSRMKPILKKLEDLLYIDQAIFSFKDALEAIDHPKGGNGCKGSPQKKKEEEEPEESEAPKPSDQQEEDVLKNLMEMEQEDAGFREEKAEPPKGVEKPW</sequence>
<feature type="transmembrane region" description="Helical" evidence="2">
    <location>
        <begin position="54"/>
        <end position="73"/>
    </location>
</feature>
<reference evidence="4" key="1">
    <citation type="submission" date="2013-12" db="EMBL/GenBank/DDBJ databases">
        <authorList>
            <person name="Linke B."/>
        </authorList>
    </citation>
    <scope>NUCLEOTIDE SEQUENCE [LARGE SCALE GENOMIC DNA]</scope>
    <source>
        <strain evidence="4">CRIB-18</strain>
    </source>
</reference>
<evidence type="ECO:0000313" key="4">
    <source>
        <dbReference type="EMBL" id="CDR34615.1"/>
    </source>
</evidence>
<keyword evidence="2" id="KW-0472">Membrane</keyword>
<keyword evidence="2" id="KW-0812">Transmembrane</keyword>
<dbReference type="Gene3D" id="3.40.50.410">
    <property type="entry name" value="von Willebrand factor, type A domain"/>
    <property type="match status" value="1"/>
</dbReference>